<dbReference type="AlphaFoldDB" id="A0AAV0JC36"/>
<dbReference type="PANTHER" id="PTHR35722:SF1">
    <property type="entry name" value="MAL D 1-ASSOCIATED PROTEIN"/>
    <property type="match status" value="1"/>
</dbReference>
<keyword evidence="3" id="KW-1185">Reference proteome</keyword>
<evidence type="ECO:0000313" key="3">
    <source>
        <dbReference type="Proteomes" id="UP001154282"/>
    </source>
</evidence>
<accession>A0AAV0JC36</accession>
<name>A0AAV0JC36_9ROSI</name>
<evidence type="ECO:0008006" key="4">
    <source>
        <dbReference type="Google" id="ProtNLM"/>
    </source>
</evidence>
<comment type="caution">
    <text evidence="2">The sequence shown here is derived from an EMBL/GenBank/DDBJ whole genome shotgun (WGS) entry which is preliminary data.</text>
</comment>
<dbReference type="InterPro" id="IPR053346">
    <property type="entry name" value="Fra_a_1-associated"/>
</dbReference>
<dbReference type="PANTHER" id="PTHR35722">
    <property type="entry name" value="MAL D 1-ASSOCIATED PROTEIN"/>
    <property type="match status" value="1"/>
</dbReference>
<dbReference type="EMBL" id="CAMGYJ010000004">
    <property type="protein sequence ID" value="CAI0406424.1"/>
    <property type="molecule type" value="Genomic_DNA"/>
</dbReference>
<feature type="region of interest" description="Disordered" evidence="1">
    <location>
        <begin position="155"/>
        <end position="197"/>
    </location>
</feature>
<dbReference type="Proteomes" id="UP001154282">
    <property type="component" value="Unassembled WGS sequence"/>
</dbReference>
<feature type="region of interest" description="Disordered" evidence="1">
    <location>
        <begin position="1"/>
        <end position="31"/>
    </location>
</feature>
<proteinExistence type="predicted"/>
<protein>
    <recommendedName>
        <fullName evidence="4">Mal d 1-associated protein</fullName>
    </recommendedName>
</protein>
<organism evidence="2 3">
    <name type="scientific">Linum tenue</name>
    <dbReference type="NCBI Taxonomy" id="586396"/>
    <lineage>
        <taxon>Eukaryota</taxon>
        <taxon>Viridiplantae</taxon>
        <taxon>Streptophyta</taxon>
        <taxon>Embryophyta</taxon>
        <taxon>Tracheophyta</taxon>
        <taxon>Spermatophyta</taxon>
        <taxon>Magnoliopsida</taxon>
        <taxon>eudicotyledons</taxon>
        <taxon>Gunneridae</taxon>
        <taxon>Pentapetalae</taxon>
        <taxon>rosids</taxon>
        <taxon>fabids</taxon>
        <taxon>Malpighiales</taxon>
        <taxon>Linaceae</taxon>
        <taxon>Linum</taxon>
    </lineage>
</organism>
<sequence length="197" mass="22321">MGWVWKDDDESEEFNSSSSAGEVEAYKKQSSDEVCSTRKVVRSNCKTEEVEPGKFLRKCEKTEEVLRECLGKPAEVLKSNKEYTEEDVTDMMSKGSFQAGSHDWEGGPFSFPGLRSDIGELESHFQGHFDRFFQAAEEMKNSLLDAFEGFPGENSAFPPFTRRNIPIQGRPEEKRSHYNQEEVKNGDVDISGLAKEV</sequence>
<feature type="compositionally biased region" description="Basic and acidic residues" evidence="1">
    <location>
        <begin position="170"/>
        <end position="187"/>
    </location>
</feature>
<evidence type="ECO:0000256" key="1">
    <source>
        <dbReference type="SAM" id="MobiDB-lite"/>
    </source>
</evidence>
<gene>
    <name evidence="2" type="ORF">LITE_LOCUS13199</name>
</gene>
<evidence type="ECO:0000313" key="2">
    <source>
        <dbReference type="EMBL" id="CAI0406424.1"/>
    </source>
</evidence>
<reference evidence="2" key="1">
    <citation type="submission" date="2022-08" db="EMBL/GenBank/DDBJ databases">
        <authorList>
            <person name="Gutierrez-Valencia J."/>
        </authorList>
    </citation>
    <scope>NUCLEOTIDE SEQUENCE</scope>
</reference>